<feature type="domain" description="POTRA" evidence="9">
    <location>
        <begin position="344"/>
        <end position="417"/>
    </location>
</feature>
<evidence type="ECO:0000256" key="5">
    <source>
        <dbReference type="ARBA" id="ARBA00022737"/>
    </source>
</evidence>
<dbReference type="InterPro" id="IPR039910">
    <property type="entry name" value="D15-like"/>
</dbReference>
<feature type="domain" description="POTRA" evidence="9">
    <location>
        <begin position="21"/>
        <end position="93"/>
    </location>
</feature>
<keyword evidence="6" id="KW-0472">Membrane</keyword>
<name>A0A660S737_UNCT6</name>
<dbReference type="NCBIfam" id="TIGR03303">
    <property type="entry name" value="OM_YaeT"/>
    <property type="match status" value="1"/>
</dbReference>
<organism evidence="10 11">
    <name type="scientific">candidate division TA06 bacterium</name>
    <dbReference type="NCBI Taxonomy" id="2250710"/>
    <lineage>
        <taxon>Bacteria</taxon>
        <taxon>Bacteria division TA06</taxon>
    </lineage>
</organism>
<dbReference type="Pfam" id="PF01103">
    <property type="entry name" value="Omp85"/>
    <property type="match status" value="1"/>
</dbReference>
<dbReference type="Gene3D" id="2.40.160.50">
    <property type="entry name" value="membrane protein fhac: a member of the omp85/tpsb transporter family"/>
    <property type="match status" value="1"/>
</dbReference>
<dbReference type="InterPro" id="IPR010827">
    <property type="entry name" value="BamA/TamA_POTRA"/>
</dbReference>
<evidence type="ECO:0000256" key="7">
    <source>
        <dbReference type="ARBA" id="ARBA00023237"/>
    </source>
</evidence>
<dbReference type="Pfam" id="PF07244">
    <property type="entry name" value="POTRA"/>
    <property type="match status" value="5"/>
</dbReference>
<evidence type="ECO:0000313" key="10">
    <source>
        <dbReference type="EMBL" id="RKX65656.1"/>
    </source>
</evidence>
<evidence type="ECO:0000256" key="3">
    <source>
        <dbReference type="ARBA" id="ARBA00022692"/>
    </source>
</evidence>
<evidence type="ECO:0000256" key="2">
    <source>
        <dbReference type="ARBA" id="ARBA00022452"/>
    </source>
</evidence>
<sequence length="783" mass="88911">MKKILLITAVTLFISINLSAMFIANINVKGNKNADESIILTASQLHLGDELNQDNLDRAIKNIYKLGFFKDVSIDVVTEDSTECNIDINVSEYPIIKKIDFKGTGPVKKKNLKKDYNIFVGSIASDKNIFHWQNKILKKYRESGFLNATVSIYRTDVNRLKNTCTLNIDILQNNKIVLRGIIFEGNRNVSSGKLKSQMQNKPREGIFFWRGKFDEDKFQEDKDKILEYYANNGYPFAKIKNVYKTYDKSGKNMYLHISLDEGDKIYFGQIKIDGNKIFKTDKLISLLKFKTGAKYDKELFEKSLQDIYGVYGDRGYLFLQIVPEKKLVGNRMNIILHLTENFPAHLRYINIAGNTKTHEKVIRREMTIYPGELLKRSRLIETQRKLALLNYFDDLKLDTKVVDDSGDVDLTFKVKEKATETVSGGVAYSQLDGVTGNLSLAFKNLLGTGRQVSLQFDKGRTLNNFQLSFNEPWLFDTRASLGANIFYLTRTVQYSYDSIGIDTTVVDSTIDSTVTDTTHNIVPYDVGEKRKGFSISTGRYFQRFRYLSGYIQYSLQNIDYSSEDTVHVSDYIKSQLGNVWRSSVLLSLLRDSRDDVFSPMSGSRTRFTAEFVGGPLGGGEHFQKYSIDARYYHKLAGITSIMLRGAYGSCFGYKTPGDVPVTEKFLIGGVGDMGLRGYQDRSIGYDNGTGYDYAGRAYFITNVELRFKATDQIYALLFYDMGNVWSSFTDGLHKDFWPMKKGAGIGVRLNIPMLGIIGFDYGLGFDRLGGAQWEPHIQIGTSF</sequence>
<feature type="domain" description="POTRA" evidence="9">
    <location>
        <begin position="176"/>
        <end position="262"/>
    </location>
</feature>
<evidence type="ECO:0000313" key="11">
    <source>
        <dbReference type="Proteomes" id="UP000282321"/>
    </source>
</evidence>
<protein>
    <recommendedName>
        <fullName evidence="8">Outer membrane protein assembly factor BamA</fullName>
    </recommendedName>
</protein>
<keyword evidence="5" id="KW-0677">Repeat</keyword>
<gene>
    <name evidence="10" type="primary">bamA</name>
    <name evidence="10" type="ORF">DRP44_05880</name>
</gene>
<dbReference type="Gene3D" id="3.10.20.310">
    <property type="entry name" value="membrane protein fhac"/>
    <property type="match status" value="5"/>
</dbReference>
<reference evidence="10 11" key="1">
    <citation type="submission" date="2018-06" db="EMBL/GenBank/DDBJ databases">
        <title>Extensive metabolic versatility and redundancy in microbially diverse, dynamic hydrothermal sediments.</title>
        <authorList>
            <person name="Dombrowski N."/>
            <person name="Teske A."/>
            <person name="Baker B.J."/>
        </authorList>
    </citation>
    <scope>NUCLEOTIDE SEQUENCE [LARGE SCALE GENOMIC DNA]</scope>
    <source>
        <strain evidence="10">B35_G9</strain>
    </source>
</reference>
<dbReference type="AlphaFoldDB" id="A0A660S737"/>
<keyword evidence="4" id="KW-0732">Signal</keyword>
<comment type="caution">
    <text evidence="10">The sequence shown here is derived from an EMBL/GenBank/DDBJ whole genome shotgun (WGS) entry which is preliminary data.</text>
</comment>
<dbReference type="InterPro" id="IPR000184">
    <property type="entry name" value="Bac_surfAg_D15"/>
</dbReference>
<keyword evidence="7" id="KW-0998">Cell outer membrane</keyword>
<dbReference type="InterPro" id="IPR023707">
    <property type="entry name" value="OM_assembly_BamA"/>
</dbReference>
<dbReference type="EMBL" id="QNBC01000079">
    <property type="protein sequence ID" value="RKX65656.1"/>
    <property type="molecule type" value="Genomic_DNA"/>
</dbReference>
<dbReference type="PANTHER" id="PTHR12815:SF47">
    <property type="entry name" value="TRANSLOCATION AND ASSEMBLY MODULE SUBUNIT TAMA"/>
    <property type="match status" value="1"/>
</dbReference>
<evidence type="ECO:0000256" key="1">
    <source>
        <dbReference type="ARBA" id="ARBA00004370"/>
    </source>
</evidence>
<evidence type="ECO:0000256" key="8">
    <source>
        <dbReference type="NCBIfam" id="TIGR03303"/>
    </source>
</evidence>
<dbReference type="PROSITE" id="PS51779">
    <property type="entry name" value="POTRA"/>
    <property type="match status" value="4"/>
</dbReference>
<dbReference type="GO" id="GO:0071709">
    <property type="term" value="P:membrane assembly"/>
    <property type="evidence" value="ECO:0007669"/>
    <property type="project" value="InterPro"/>
</dbReference>
<dbReference type="Proteomes" id="UP000282321">
    <property type="component" value="Unassembled WGS sequence"/>
</dbReference>
<evidence type="ECO:0000256" key="6">
    <source>
        <dbReference type="ARBA" id="ARBA00023136"/>
    </source>
</evidence>
<dbReference type="PANTHER" id="PTHR12815">
    <property type="entry name" value="SORTING AND ASSEMBLY MACHINERY SAMM50 PROTEIN FAMILY MEMBER"/>
    <property type="match status" value="1"/>
</dbReference>
<accession>A0A660S737</accession>
<proteinExistence type="predicted"/>
<dbReference type="GO" id="GO:0009279">
    <property type="term" value="C:cell outer membrane"/>
    <property type="evidence" value="ECO:0007669"/>
    <property type="project" value="UniProtKB-UniRule"/>
</dbReference>
<keyword evidence="2" id="KW-1134">Transmembrane beta strand</keyword>
<keyword evidence="3" id="KW-0812">Transmembrane</keyword>
<feature type="domain" description="POTRA" evidence="9">
    <location>
        <begin position="265"/>
        <end position="341"/>
    </location>
</feature>
<dbReference type="PIRSF" id="PIRSF006076">
    <property type="entry name" value="OM_assembly_OMP85"/>
    <property type="match status" value="1"/>
</dbReference>
<evidence type="ECO:0000256" key="4">
    <source>
        <dbReference type="ARBA" id="ARBA00022729"/>
    </source>
</evidence>
<evidence type="ECO:0000259" key="9">
    <source>
        <dbReference type="PROSITE" id="PS51779"/>
    </source>
</evidence>
<comment type="subcellular location">
    <subcellularLocation>
        <location evidence="1">Membrane</location>
    </subcellularLocation>
</comment>
<dbReference type="InterPro" id="IPR034746">
    <property type="entry name" value="POTRA"/>
</dbReference>